<dbReference type="Proteomes" id="UP000034154">
    <property type="component" value="Unassembled WGS sequence"/>
</dbReference>
<keyword evidence="1" id="KW-0808">Transferase</keyword>
<dbReference type="InterPro" id="IPR029056">
    <property type="entry name" value="Ribokinase-like"/>
</dbReference>
<dbReference type="InterPro" id="IPR011611">
    <property type="entry name" value="PfkB_dom"/>
</dbReference>
<dbReference type="AlphaFoldDB" id="A0A0G1JKD0"/>
<sequence>MLDIITIGSATRDVFLLSDKFTFLHSKEFSTGIGECVAFGTKLELNKIVFTTGGGATNAAASFANFGYETAVICRVGNDAAGRDVLEDLKAHKVKTNLVKKVTNGQTAYSTLLTAPNGERTALVLRGVSAKFSEADFPKNKLKARAIYLTSLGGNLALSKKIIFQVKKDKTFVSWNPGKDELKKGLKNFQSILPLVDIFLINREEAELLTGKKDLKEIFKLLARENCVTIITDGPKGAYAEQKGEIYHTTTTGARSISRTGAGDAFGSGFTTGFLGSEDIKKALPIGVLNAEAVIQKIGAKVGLLKRWPTAKQISKVKISKIK</sequence>
<evidence type="ECO:0000256" key="2">
    <source>
        <dbReference type="ARBA" id="ARBA00022777"/>
    </source>
</evidence>
<protein>
    <submittedName>
        <fullName evidence="4">PfkB domain protein</fullName>
    </submittedName>
</protein>
<comment type="caution">
    <text evidence="4">The sequence shown here is derived from an EMBL/GenBank/DDBJ whole genome shotgun (WGS) entry which is preliminary data.</text>
</comment>
<dbReference type="Gene3D" id="3.40.1190.20">
    <property type="match status" value="1"/>
</dbReference>
<proteinExistence type="predicted"/>
<dbReference type="PANTHER" id="PTHR10584">
    <property type="entry name" value="SUGAR KINASE"/>
    <property type="match status" value="1"/>
</dbReference>
<evidence type="ECO:0000259" key="3">
    <source>
        <dbReference type="Pfam" id="PF00294"/>
    </source>
</evidence>
<dbReference type="Pfam" id="PF00294">
    <property type="entry name" value="PfkB"/>
    <property type="match status" value="1"/>
</dbReference>
<name>A0A0G1JKD0_9BACT</name>
<accession>A0A0G1JKD0</accession>
<reference evidence="4 5" key="1">
    <citation type="journal article" date="2015" name="Nature">
        <title>rRNA introns, odd ribosomes, and small enigmatic genomes across a large radiation of phyla.</title>
        <authorList>
            <person name="Brown C.T."/>
            <person name="Hug L.A."/>
            <person name="Thomas B.C."/>
            <person name="Sharon I."/>
            <person name="Castelle C.J."/>
            <person name="Singh A."/>
            <person name="Wilkins M.J."/>
            <person name="Williams K.H."/>
            <person name="Banfield J.F."/>
        </authorList>
    </citation>
    <scope>NUCLEOTIDE SEQUENCE [LARGE SCALE GENOMIC DNA]</scope>
</reference>
<dbReference type="PANTHER" id="PTHR10584:SF166">
    <property type="entry name" value="RIBOKINASE"/>
    <property type="match status" value="1"/>
</dbReference>
<evidence type="ECO:0000313" key="5">
    <source>
        <dbReference type="Proteomes" id="UP000034154"/>
    </source>
</evidence>
<dbReference type="EMBL" id="LCJB01000007">
    <property type="protein sequence ID" value="KKT71838.1"/>
    <property type="molecule type" value="Genomic_DNA"/>
</dbReference>
<keyword evidence="2" id="KW-0418">Kinase</keyword>
<evidence type="ECO:0000313" key="4">
    <source>
        <dbReference type="EMBL" id="KKT71838.1"/>
    </source>
</evidence>
<organism evidence="4 5">
    <name type="scientific">Candidatus Uhrbacteria bacterium GW2011_GWF2_44_350</name>
    <dbReference type="NCBI Taxonomy" id="1619000"/>
    <lineage>
        <taxon>Bacteria</taxon>
        <taxon>Candidatus Uhriibacteriota</taxon>
    </lineage>
</organism>
<dbReference type="SUPFAM" id="SSF53613">
    <property type="entry name" value="Ribokinase-like"/>
    <property type="match status" value="1"/>
</dbReference>
<gene>
    <name evidence="4" type="ORF">UW63_C0007G0020</name>
</gene>
<feature type="domain" description="Carbohydrate kinase PfkB" evidence="3">
    <location>
        <begin position="5"/>
        <end position="302"/>
    </location>
</feature>
<evidence type="ECO:0000256" key="1">
    <source>
        <dbReference type="ARBA" id="ARBA00022679"/>
    </source>
</evidence>
<dbReference type="GO" id="GO:0016301">
    <property type="term" value="F:kinase activity"/>
    <property type="evidence" value="ECO:0007669"/>
    <property type="project" value="UniProtKB-KW"/>
</dbReference>